<gene>
    <name evidence="2" type="ORF">LTR77_002534</name>
</gene>
<sequence length="258" mass="28501">MDLDPSMLYPQLSPYHNNNRHSSYDGYEDPTDRHHARSVSRRSAPEYLTEPFNDNPLAPTSVPRSPTYPPAGRGRMNSSSGLGDAAFADEAEYRLFVEATAGLGPDLSFRPYDPTSSPDSTQMVSPLLISPRRTQSDRVPTLNTTSPGNLVSPLSETPTTRFALQQLAQMPHGSLEPLQTAHPAVDMWLQPPSAEPEDADDLSQIEHLGLDDGLDFDDELPGYAESQAQAQQHQRAEAARRAQELQRRWQLSGGRRGL</sequence>
<keyword evidence="3" id="KW-1185">Reference proteome</keyword>
<accession>A0AAV9PK12</accession>
<feature type="compositionally biased region" description="Basic and acidic residues" evidence="1">
    <location>
        <begin position="234"/>
        <end position="247"/>
    </location>
</feature>
<dbReference type="RefSeq" id="XP_064662548.1">
    <property type="nucleotide sequence ID" value="XM_064799793.1"/>
</dbReference>
<dbReference type="GeneID" id="89923881"/>
<feature type="region of interest" description="Disordered" evidence="1">
    <location>
        <begin position="225"/>
        <end position="258"/>
    </location>
</feature>
<protein>
    <submittedName>
        <fullName evidence="2">Uncharacterized protein</fullName>
    </submittedName>
</protein>
<dbReference type="AlphaFoldDB" id="A0AAV9PK12"/>
<evidence type="ECO:0000313" key="2">
    <source>
        <dbReference type="EMBL" id="KAK5173853.1"/>
    </source>
</evidence>
<comment type="caution">
    <text evidence="2">The sequence shown here is derived from an EMBL/GenBank/DDBJ whole genome shotgun (WGS) entry which is preliminary data.</text>
</comment>
<reference evidence="2 3" key="1">
    <citation type="submission" date="2023-08" db="EMBL/GenBank/DDBJ databases">
        <title>Black Yeasts Isolated from many extreme environments.</title>
        <authorList>
            <person name="Coleine C."/>
            <person name="Stajich J.E."/>
            <person name="Selbmann L."/>
        </authorList>
    </citation>
    <scope>NUCLEOTIDE SEQUENCE [LARGE SCALE GENOMIC DNA]</scope>
    <source>
        <strain evidence="2 3">CCFEE 5935</strain>
    </source>
</reference>
<feature type="region of interest" description="Disordered" evidence="1">
    <location>
        <begin position="1"/>
        <end position="83"/>
    </location>
</feature>
<dbReference type="EMBL" id="JAVRRT010000003">
    <property type="protein sequence ID" value="KAK5173853.1"/>
    <property type="molecule type" value="Genomic_DNA"/>
</dbReference>
<dbReference type="Proteomes" id="UP001337655">
    <property type="component" value="Unassembled WGS sequence"/>
</dbReference>
<evidence type="ECO:0000313" key="3">
    <source>
        <dbReference type="Proteomes" id="UP001337655"/>
    </source>
</evidence>
<evidence type="ECO:0000256" key="1">
    <source>
        <dbReference type="SAM" id="MobiDB-lite"/>
    </source>
</evidence>
<proteinExistence type="predicted"/>
<organism evidence="2 3">
    <name type="scientific">Saxophila tyrrhenica</name>
    <dbReference type="NCBI Taxonomy" id="1690608"/>
    <lineage>
        <taxon>Eukaryota</taxon>
        <taxon>Fungi</taxon>
        <taxon>Dikarya</taxon>
        <taxon>Ascomycota</taxon>
        <taxon>Pezizomycotina</taxon>
        <taxon>Dothideomycetes</taxon>
        <taxon>Dothideomycetidae</taxon>
        <taxon>Mycosphaerellales</taxon>
        <taxon>Extremaceae</taxon>
        <taxon>Saxophila</taxon>
    </lineage>
</organism>
<name>A0AAV9PK12_9PEZI</name>